<dbReference type="FunCoup" id="K5W912">
    <property type="interactions" value="429"/>
</dbReference>
<dbReference type="STRING" id="597362.K5W912"/>
<feature type="region of interest" description="Disordered" evidence="2">
    <location>
        <begin position="43"/>
        <end position="82"/>
    </location>
</feature>
<feature type="domain" description="Vps72/YL1 C-terminal" evidence="3">
    <location>
        <begin position="457"/>
        <end position="486"/>
    </location>
</feature>
<protein>
    <recommendedName>
        <fullName evidence="3">Vps72/YL1 C-terminal domain-containing protein</fullName>
    </recommendedName>
</protein>
<dbReference type="Proteomes" id="UP000008493">
    <property type="component" value="Unassembled WGS sequence"/>
</dbReference>
<dbReference type="AlphaFoldDB" id="K5W912"/>
<dbReference type="OMA" id="GNIKEHR"/>
<dbReference type="Pfam" id="PF08265">
    <property type="entry name" value="YL1_C"/>
    <property type="match status" value="1"/>
</dbReference>
<feature type="compositionally biased region" description="Basic residues" evidence="2">
    <location>
        <begin position="134"/>
        <end position="145"/>
    </location>
</feature>
<dbReference type="OrthoDB" id="78296at2759"/>
<evidence type="ECO:0000256" key="1">
    <source>
        <dbReference type="ARBA" id="ARBA00006832"/>
    </source>
</evidence>
<dbReference type="EMBL" id="JH971385">
    <property type="protein sequence ID" value="EKM83349.1"/>
    <property type="molecule type" value="Genomic_DNA"/>
</dbReference>
<comment type="similarity">
    <text evidence="1">Belongs to the VPS72/YL1 family.</text>
</comment>
<feature type="compositionally biased region" description="Polar residues" evidence="2">
    <location>
        <begin position="280"/>
        <end position="330"/>
    </location>
</feature>
<feature type="compositionally biased region" description="Low complexity" evidence="2">
    <location>
        <begin position="331"/>
        <end position="346"/>
    </location>
</feature>
<name>K5W912_AGABU</name>
<evidence type="ECO:0000259" key="3">
    <source>
        <dbReference type="SMART" id="SM00993"/>
    </source>
</evidence>
<dbReference type="GeneID" id="18826023"/>
<feature type="compositionally biased region" description="Basic and acidic residues" evidence="2">
    <location>
        <begin position="154"/>
        <end position="164"/>
    </location>
</feature>
<dbReference type="PANTHER" id="PTHR13275">
    <property type="entry name" value="YL-1 PROTEIN TRANSCRIPTION FACTOR-LIKE 1"/>
    <property type="match status" value="1"/>
</dbReference>
<feature type="compositionally biased region" description="Acidic residues" evidence="2">
    <location>
        <begin position="44"/>
        <end position="67"/>
    </location>
</feature>
<dbReference type="GO" id="GO:0005634">
    <property type="term" value="C:nucleus"/>
    <property type="evidence" value="ECO:0007669"/>
    <property type="project" value="TreeGrafter"/>
</dbReference>
<reference evidence="5" key="1">
    <citation type="journal article" date="2012" name="Proc. Natl. Acad. Sci. U.S.A.">
        <title>Genome sequence of the button mushroom Agaricus bisporus reveals mechanisms governing adaptation to a humic-rich ecological niche.</title>
        <authorList>
            <person name="Morin E."/>
            <person name="Kohler A."/>
            <person name="Baker A.R."/>
            <person name="Foulongne-Oriol M."/>
            <person name="Lombard V."/>
            <person name="Nagy L.G."/>
            <person name="Ohm R.A."/>
            <person name="Patyshakuliyeva A."/>
            <person name="Brun A."/>
            <person name="Aerts A.L."/>
            <person name="Bailey A.M."/>
            <person name="Billette C."/>
            <person name="Coutinho P.M."/>
            <person name="Deakin G."/>
            <person name="Doddapaneni H."/>
            <person name="Floudas D."/>
            <person name="Grimwood J."/>
            <person name="Hilden K."/>
            <person name="Kuees U."/>
            <person name="LaButti K.M."/>
            <person name="Lapidus A."/>
            <person name="Lindquist E.A."/>
            <person name="Lucas S.M."/>
            <person name="Murat C."/>
            <person name="Riley R.W."/>
            <person name="Salamov A.A."/>
            <person name="Schmutz J."/>
            <person name="Subramanian V."/>
            <person name="Woesten H.A.B."/>
            <person name="Xu J."/>
            <person name="Eastwood D.C."/>
            <person name="Foster G.D."/>
            <person name="Sonnenberg A.S."/>
            <person name="Cullen D."/>
            <person name="de Vries R.P."/>
            <person name="Lundell T."/>
            <person name="Hibbett D.S."/>
            <person name="Henrissat B."/>
            <person name="Burton K.S."/>
            <person name="Kerrigan R.W."/>
            <person name="Challen M.P."/>
            <person name="Grigoriev I.V."/>
            <person name="Martin F."/>
        </authorList>
    </citation>
    <scope>NUCLEOTIDE SEQUENCE [LARGE SCALE GENOMIC DNA]</scope>
    <source>
        <strain evidence="5">JB137-S8 / ATCC MYA-4627 / FGSC 10392</strain>
    </source>
</reference>
<evidence type="ECO:0000313" key="5">
    <source>
        <dbReference type="Proteomes" id="UP000008493"/>
    </source>
</evidence>
<dbReference type="InterPro" id="IPR046757">
    <property type="entry name" value="YL1_N"/>
</dbReference>
<feature type="compositionally biased region" description="Basic and acidic residues" evidence="2">
    <location>
        <begin position="68"/>
        <end position="82"/>
    </location>
</feature>
<gene>
    <name evidence="4" type="ORF">AGABI1DRAFT_123684</name>
</gene>
<sequence>MDGLAARRSRRSTAGNRMEAALAEMALDDSTKDLDDDKEFINERDEEDMFESDFASTDEEAEQGDPDAGEKVFHDEEKSARRAVRARLEKQTAAAHARQKATFNPQAVAPPVVKLNLDATVIVSEAGQESPRRIGQKRKSQRKHTMLNTNATDTRAREAGEKKASAPKKFKPAVHSFSQAELIQRALDNEEGNIKEHKNYLQVEEEKRKKARVIKMPAVEGPLLRWVSKVEDEKFKVNVEVKAPQPPPVAAPSYPNYTQNYYNTYYTQLFQYLAAQATPSTSGSIPQASSTSQPAPGQTSTSQLITAPSTTSQTTSVNIQSSTPVASTPITADQSTQSTASTFSTFRLPPAPSTYPYGIYNANPPTTAGGTGFNFHSSLFTPTTLPTPTPPQPKQYVEEERTEKVAKNYVIHENDQREGVSKPQWKDTMSAMFGDHVKWEELKVLSGKGRPLGRVKQRCAITGQVAPYLDPRTGAPFADVDAFRVLTDILEHHYTWSPEFGCYVGRDEEC</sequence>
<feature type="region of interest" description="Disordered" evidence="2">
    <location>
        <begin position="124"/>
        <end position="171"/>
    </location>
</feature>
<dbReference type="HOGENOM" id="CLU_029477_0_0_1"/>
<dbReference type="PANTHER" id="PTHR13275:SF4">
    <property type="entry name" value="VACUOLAR PROTEIN SORTING-ASSOCIATED PROTEIN 72 HOMOLOG"/>
    <property type="match status" value="1"/>
</dbReference>
<accession>K5W912</accession>
<dbReference type="Pfam" id="PF05764">
    <property type="entry name" value="YL1"/>
    <property type="match status" value="1"/>
</dbReference>
<organism evidence="4 5">
    <name type="scientific">Agaricus bisporus var. burnettii (strain JB137-S8 / ATCC MYA-4627 / FGSC 10392)</name>
    <name type="common">White button mushroom</name>
    <dbReference type="NCBI Taxonomy" id="597362"/>
    <lineage>
        <taxon>Eukaryota</taxon>
        <taxon>Fungi</taxon>
        <taxon>Dikarya</taxon>
        <taxon>Basidiomycota</taxon>
        <taxon>Agaricomycotina</taxon>
        <taxon>Agaricomycetes</taxon>
        <taxon>Agaricomycetidae</taxon>
        <taxon>Agaricales</taxon>
        <taxon>Agaricineae</taxon>
        <taxon>Agaricaceae</taxon>
        <taxon>Agaricus</taxon>
    </lineage>
</organism>
<dbReference type="InParanoid" id="K5W912"/>
<dbReference type="KEGG" id="abp:AGABI1DRAFT123684"/>
<dbReference type="eggNOG" id="ENOG502RDHD">
    <property type="taxonomic scope" value="Eukaryota"/>
</dbReference>
<keyword evidence="5" id="KW-1185">Reference proteome</keyword>
<dbReference type="SMART" id="SM00993">
    <property type="entry name" value="YL1_C"/>
    <property type="match status" value="1"/>
</dbReference>
<dbReference type="InterPro" id="IPR013272">
    <property type="entry name" value="Vps72/YL1_C"/>
</dbReference>
<feature type="region of interest" description="Disordered" evidence="2">
    <location>
        <begin position="280"/>
        <end position="347"/>
    </location>
</feature>
<evidence type="ECO:0000256" key="2">
    <source>
        <dbReference type="SAM" id="MobiDB-lite"/>
    </source>
</evidence>
<evidence type="ECO:0000313" key="4">
    <source>
        <dbReference type="EMBL" id="EKM83349.1"/>
    </source>
</evidence>
<proteinExistence type="inferred from homology"/>
<dbReference type="RefSeq" id="XP_007325339.1">
    <property type="nucleotide sequence ID" value="XM_007325277.1"/>
</dbReference>